<evidence type="ECO:0000259" key="2">
    <source>
        <dbReference type="Pfam" id="PF12850"/>
    </source>
</evidence>
<dbReference type="InterPro" id="IPR029052">
    <property type="entry name" value="Metallo-depent_PP-like"/>
</dbReference>
<dbReference type="Gene3D" id="3.60.21.10">
    <property type="match status" value="1"/>
</dbReference>
<dbReference type="EMBL" id="OBQC01000017">
    <property type="protein sequence ID" value="SOC43832.1"/>
    <property type="molecule type" value="Genomic_DNA"/>
</dbReference>
<comment type="similarity">
    <text evidence="1">Belongs to the metallophosphoesterase superfamily. YfcE family.</text>
</comment>
<reference evidence="4" key="1">
    <citation type="submission" date="2017-08" db="EMBL/GenBank/DDBJ databases">
        <authorList>
            <person name="Varghese N."/>
            <person name="Submissions S."/>
        </authorList>
    </citation>
    <scope>NUCLEOTIDE SEQUENCE [LARGE SCALE GENOMIC DNA]</scope>
    <source>
        <strain evidence="4">JC23</strain>
    </source>
</reference>
<sequence>MIGIGPDTNEVLHMLFSRMDLSMITGNHDEAILALAKGEEYPNNHPHVKVHHQWILNKMDPSFIPKLEQLLRTINQTIDGRSILFTHYQFKKGKLHEHISKNPFSSIVEPSLVNLESLFVDNNEDLICFGHHHPLHYFRGDKSIYLNPGSLGCNHKPTAPYAIVSVSNNEIEINLEEAPYDNTAFLDSYQKLKVPEREFILRVFHGNQI</sequence>
<evidence type="ECO:0000313" key="4">
    <source>
        <dbReference type="Proteomes" id="UP000219252"/>
    </source>
</evidence>
<dbReference type="Proteomes" id="UP000219252">
    <property type="component" value="Unassembled WGS sequence"/>
</dbReference>
<dbReference type="InterPro" id="IPR024654">
    <property type="entry name" value="Calcineurin-like_PHP_lpxH"/>
</dbReference>
<accession>A0A285UPT4</accession>
<gene>
    <name evidence="3" type="ORF">SAMN05877842_11762</name>
</gene>
<dbReference type="Pfam" id="PF12850">
    <property type="entry name" value="Metallophos_2"/>
    <property type="match status" value="1"/>
</dbReference>
<dbReference type="AlphaFoldDB" id="A0A285UPT4"/>
<organism evidence="3 4">
    <name type="scientific">Ureibacillus acetophenoni</name>
    <dbReference type="NCBI Taxonomy" id="614649"/>
    <lineage>
        <taxon>Bacteria</taxon>
        <taxon>Bacillati</taxon>
        <taxon>Bacillota</taxon>
        <taxon>Bacilli</taxon>
        <taxon>Bacillales</taxon>
        <taxon>Caryophanaceae</taxon>
        <taxon>Ureibacillus</taxon>
    </lineage>
</organism>
<proteinExistence type="inferred from homology"/>
<feature type="domain" description="Calcineurin-like phosphoesterase" evidence="2">
    <location>
        <begin position="10"/>
        <end position="168"/>
    </location>
</feature>
<keyword evidence="4" id="KW-1185">Reference proteome</keyword>
<evidence type="ECO:0000256" key="1">
    <source>
        <dbReference type="ARBA" id="ARBA00008950"/>
    </source>
</evidence>
<protein>
    <submittedName>
        <fullName evidence="3">Calcineurin-like phosphoesterase family protein</fullName>
    </submittedName>
</protein>
<name>A0A285UPT4_9BACL</name>
<evidence type="ECO:0000313" key="3">
    <source>
        <dbReference type="EMBL" id="SOC43832.1"/>
    </source>
</evidence>
<dbReference type="SUPFAM" id="SSF56300">
    <property type="entry name" value="Metallo-dependent phosphatases"/>
    <property type="match status" value="1"/>
</dbReference>